<keyword evidence="1" id="KW-0614">Plasmid</keyword>
<proteinExistence type="predicted"/>
<protein>
    <submittedName>
        <fullName evidence="1">Uncharacterized protein</fullName>
    </submittedName>
</protein>
<sequence length="34" mass="3744">MGAIQMLGSSIKIQDIQVTNKIDSDGEFCEDIPF</sequence>
<organism evidence="1">
    <name type="scientific">Borrelia hermsii YBT</name>
    <dbReference type="NCBI Taxonomy" id="1313295"/>
    <lineage>
        <taxon>Bacteria</taxon>
        <taxon>Pseudomonadati</taxon>
        <taxon>Spirochaetota</taxon>
        <taxon>Spirochaetia</taxon>
        <taxon>Spirochaetales</taxon>
        <taxon>Borreliaceae</taxon>
        <taxon>Borrelia</taxon>
    </lineage>
</organism>
<gene>
    <name evidence="1" type="ORF">BHO_0018800</name>
</gene>
<geneLocation type="plasmid" evidence="1">
    <name>unnamed</name>
</geneLocation>
<dbReference type="AlphaFoldDB" id="W5T2F4"/>
<accession>W5T2F4</accession>
<reference evidence="1" key="1">
    <citation type="submission" date="2013-04" db="EMBL/GenBank/DDBJ databases">
        <title>Comparative Genomics of Relapsing Fever Spirochetes.</title>
        <authorList>
            <person name="Schwan T.G."/>
            <person name="Raffel S.J."/>
            <person name="Porcella S.F."/>
            <person name="Martens C.A."/>
            <person name="Bruno D.P."/>
            <person name="Ricklefs S.M."/>
            <person name="Barbian K.B."/>
        </authorList>
    </citation>
    <scope>NUCLEOTIDE SEQUENCE</scope>
    <source>
        <strain evidence="1">YBT</strain>
        <plasmid evidence="1">unnamed</plasmid>
    </source>
</reference>
<name>W5T2F4_BORHE</name>
<evidence type="ECO:0000313" key="1">
    <source>
        <dbReference type="EMBL" id="AHH13113.1"/>
    </source>
</evidence>
<dbReference type="HOGENOM" id="CLU_3372440_0_0_12"/>
<dbReference type="EMBL" id="CP005711">
    <property type="protein sequence ID" value="AHH13113.1"/>
    <property type="molecule type" value="Genomic_DNA"/>
</dbReference>